<dbReference type="CDD" id="cd04301">
    <property type="entry name" value="NAT_SF"/>
    <property type="match status" value="1"/>
</dbReference>
<dbReference type="AlphaFoldDB" id="U4LS68"/>
<feature type="compositionally biased region" description="Low complexity" evidence="1">
    <location>
        <begin position="1"/>
        <end position="17"/>
    </location>
</feature>
<keyword evidence="4" id="KW-1185">Reference proteome</keyword>
<feature type="compositionally biased region" description="Low complexity" evidence="1">
    <location>
        <begin position="25"/>
        <end position="45"/>
    </location>
</feature>
<protein>
    <submittedName>
        <fullName evidence="3">Similar to Uncharacterized N-acetyltransferase MJ1207 acc. no. Q58604</fullName>
    </submittedName>
</protein>
<dbReference type="PANTHER" id="PTHR42791">
    <property type="entry name" value="GNAT FAMILY ACETYLTRANSFERASE"/>
    <property type="match status" value="1"/>
</dbReference>
<sequence length="279" mass="31207">MAAPNPTTEATVAETTPLLSSNPSDPATPAAPGEPGDAAPSAFARSPAASGPAFLLAPCTYTDTPQMASIAASAYLPSGFVQYLNPNAYTYLIDYIRGFHLRVRARMLSSHGHAYKAYLASNPATVLGYVQYTSPHPRSLEPFWRRWWFKARLVWDSWGFKDRSMDSRAVGFLMRYVNPCKKFIKEGEEYYVQSLAVSPRMQRKGVGKALMIPLLEEAEREGRRVWLEASPHGEALYRSLGFILKEKFEMQMEIEETGGGVMVWEPSWLRDGIREGEEV</sequence>
<dbReference type="InterPro" id="IPR052523">
    <property type="entry name" value="Trichothecene_AcTrans"/>
</dbReference>
<feature type="domain" description="N-acetyltransferase" evidence="2">
    <location>
        <begin position="119"/>
        <end position="270"/>
    </location>
</feature>
<name>U4LS68_PYROM</name>
<dbReference type="GO" id="GO:0016747">
    <property type="term" value="F:acyltransferase activity, transferring groups other than amino-acyl groups"/>
    <property type="evidence" value="ECO:0007669"/>
    <property type="project" value="InterPro"/>
</dbReference>
<dbReference type="SUPFAM" id="SSF55729">
    <property type="entry name" value="Acyl-CoA N-acyltransferases (Nat)"/>
    <property type="match status" value="1"/>
</dbReference>
<organism evidence="3 4">
    <name type="scientific">Pyronema omphalodes (strain CBS 100304)</name>
    <name type="common">Pyronema confluens</name>
    <dbReference type="NCBI Taxonomy" id="1076935"/>
    <lineage>
        <taxon>Eukaryota</taxon>
        <taxon>Fungi</taxon>
        <taxon>Dikarya</taxon>
        <taxon>Ascomycota</taxon>
        <taxon>Pezizomycotina</taxon>
        <taxon>Pezizomycetes</taxon>
        <taxon>Pezizales</taxon>
        <taxon>Pyronemataceae</taxon>
        <taxon>Pyronema</taxon>
    </lineage>
</organism>
<reference evidence="3 4" key="1">
    <citation type="journal article" date="2013" name="PLoS Genet.">
        <title>The genome and development-dependent transcriptomes of Pyronema confluens: a window into fungal evolution.</title>
        <authorList>
            <person name="Traeger S."/>
            <person name="Altegoer F."/>
            <person name="Freitag M."/>
            <person name="Gabaldon T."/>
            <person name="Kempken F."/>
            <person name="Kumar A."/>
            <person name="Marcet-Houben M."/>
            <person name="Poggeler S."/>
            <person name="Stajich J.E."/>
            <person name="Nowrousian M."/>
        </authorList>
    </citation>
    <scope>NUCLEOTIDE SEQUENCE [LARGE SCALE GENOMIC DNA]</scope>
    <source>
        <strain evidence="4">CBS 100304</strain>
        <tissue evidence="3">Vegetative mycelium</tissue>
    </source>
</reference>
<feature type="region of interest" description="Disordered" evidence="1">
    <location>
        <begin position="1"/>
        <end position="45"/>
    </location>
</feature>
<dbReference type="OrthoDB" id="410198at2759"/>
<evidence type="ECO:0000313" key="4">
    <source>
        <dbReference type="Proteomes" id="UP000018144"/>
    </source>
</evidence>
<dbReference type="PROSITE" id="PS51186">
    <property type="entry name" value="GNAT"/>
    <property type="match status" value="1"/>
</dbReference>
<evidence type="ECO:0000256" key="1">
    <source>
        <dbReference type="SAM" id="MobiDB-lite"/>
    </source>
</evidence>
<dbReference type="InterPro" id="IPR016181">
    <property type="entry name" value="Acyl_CoA_acyltransferase"/>
</dbReference>
<evidence type="ECO:0000313" key="3">
    <source>
        <dbReference type="EMBL" id="CCX32190.1"/>
    </source>
</evidence>
<dbReference type="PANTHER" id="PTHR42791:SF1">
    <property type="entry name" value="N-ACETYLTRANSFERASE DOMAIN-CONTAINING PROTEIN"/>
    <property type="match status" value="1"/>
</dbReference>
<gene>
    <name evidence="3" type="ORF">PCON_12511</name>
</gene>
<evidence type="ECO:0000259" key="2">
    <source>
        <dbReference type="PROSITE" id="PS51186"/>
    </source>
</evidence>
<dbReference type="STRING" id="1076935.U4LS68"/>
<accession>U4LS68</accession>
<dbReference type="Gene3D" id="3.40.630.30">
    <property type="match status" value="1"/>
</dbReference>
<proteinExistence type="predicted"/>
<dbReference type="Proteomes" id="UP000018144">
    <property type="component" value="Unassembled WGS sequence"/>
</dbReference>
<dbReference type="InterPro" id="IPR000182">
    <property type="entry name" value="GNAT_dom"/>
</dbReference>
<dbReference type="EMBL" id="HF935728">
    <property type="protein sequence ID" value="CCX32190.1"/>
    <property type="molecule type" value="Genomic_DNA"/>
</dbReference>
<keyword evidence="3" id="KW-0808">Transferase</keyword>
<dbReference type="Pfam" id="PF00583">
    <property type="entry name" value="Acetyltransf_1"/>
    <property type="match status" value="1"/>
</dbReference>